<comment type="caution">
    <text evidence="2">The sequence shown here is derived from an EMBL/GenBank/DDBJ whole genome shotgun (WGS) entry which is preliminary data.</text>
</comment>
<evidence type="ECO:0000313" key="3">
    <source>
        <dbReference type="Proteomes" id="UP000011910"/>
    </source>
</evidence>
<evidence type="ECO:0008006" key="4">
    <source>
        <dbReference type="Google" id="ProtNLM"/>
    </source>
</evidence>
<keyword evidence="3" id="KW-1185">Reference proteome</keyword>
<dbReference type="PROSITE" id="PS51257">
    <property type="entry name" value="PROKAR_LIPOPROTEIN"/>
    <property type="match status" value="1"/>
</dbReference>
<dbReference type="EMBL" id="AODQ01000019">
    <property type="protein sequence ID" value="EMR03717.1"/>
    <property type="molecule type" value="Genomic_DNA"/>
</dbReference>
<dbReference type="Proteomes" id="UP000011910">
    <property type="component" value="Unassembled WGS sequence"/>
</dbReference>
<dbReference type="eggNOG" id="ENOG5032UFD">
    <property type="taxonomic scope" value="Bacteria"/>
</dbReference>
<keyword evidence="1" id="KW-0732">Signal</keyword>
<sequence length="213" mass="23393">MIRAILVICPLIVLIACGGSDPSTEGAAPVLERTTGTDTTEILQPSPVAPPQTKQDTLMLEGMAEPVELRLYQAPEGWPLQVHTYLPPGIEADAVSSGEGEAIRFRMGEALLSFVLLPEAVKRSAAQARARSLFGKTNVQSCRSSYPWQWECLYAANAKGRVTRVLIGEQQGRQFYFLLDYPAEYGDGFGPRAAMILREWRFNKPAAPQQSPQ</sequence>
<protein>
    <recommendedName>
        <fullName evidence="4">Lipoprotein</fullName>
    </recommendedName>
</protein>
<dbReference type="AlphaFoldDB" id="M7N8Y8"/>
<name>M7N8Y8_9BACT</name>
<accession>M7N8Y8</accession>
<evidence type="ECO:0000313" key="2">
    <source>
        <dbReference type="EMBL" id="EMR03717.1"/>
    </source>
</evidence>
<dbReference type="STRING" id="1279009.ADICEAN_01151"/>
<proteinExistence type="predicted"/>
<evidence type="ECO:0000256" key="1">
    <source>
        <dbReference type="SAM" id="SignalP"/>
    </source>
</evidence>
<gene>
    <name evidence="2" type="ORF">ADICEAN_01151</name>
</gene>
<organism evidence="2 3">
    <name type="scientific">Cesiribacter andamanensis AMV16</name>
    <dbReference type="NCBI Taxonomy" id="1279009"/>
    <lineage>
        <taxon>Bacteria</taxon>
        <taxon>Pseudomonadati</taxon>
        <taxon>Bacteroidota</taxon>
        <taxon>Cytophagia</taxon>
        <taxon>Cytophagales</taxon>
        <taxon>Cesiribacteraceae</taxon>
        <taxon>Cesiribacter</taxon>
    </lineage>
</organism>
<reference evidence="2 3" key="1">
    <citation type="journal article" date="2013" name="Genome Announc.">
        <title>Draft Genome Sequence of Cesiribacter andamanensis Strain AMV16T, Isolated from a Soil Sample from a Mud Volcano in the Andaman Islands, India.</title>
        <authorList>
            <person name="Shivaji S."/>
            <person name="Ara S."/>
            <person name="Begum Z."/>
            <person name="Srinivas T.N."/>
            <person name="Singh A."/>
            <person name="Kumar Pinnaka A."/>
        </authorList>
    </citation>
    <scope>NUCLEOTIDE SEQUENCE [LARGE SCALE GENOMIC DNA]</scope>
    <source>
        <strain evidence="2 3">AMV16</strain>
    </source>
</reference>
<feature type="chain" id="PRO_5004081809" description="Lipoprotein" evidence="1">
    <location>
        <begin position="19"/>
        <end position="213"/>
    </location>
</feature>
<feature type="signal peptide" evidence="1">
    <location>
        <begin position="1"/>
        <end position="18"/>
    </location>
</feature>